<evidence type="ECO:0000313" key="2">
    <source>
        <dbReference type="Proteomes" id="UP000222310"/>
    </source>
</evidence>
<dbReference type="Proteomes" id="UP000222310">
    <property type="component" value="Unassembled WGS sequence"/>
</dbReference>
<dbReference type="GeneID" id="57093897"/>
<name>A0A9Q5ZB64_NOSLI</name>
<organism evidence="1 2">
    <name type="scientific">Nostoc linckia z8</name>
    <dbReference type="NCBI Taxonomy" id="1628746"/>
    <lineage>
        <taxon>Bacteria</taxon>
        <taxon>Bacillati</taxon>
        <taxon>Cyanobacteriota</taxon>
        <taxon>Cyanophyceae</taxon>
        <taxon>Nostocales</taxon>
        <taxon>Nostocaceae</taxon>
        <taxon>Nostoc</taxon>
    </lineage>
</organism>
<proteinExistence type="predicted"/>
<accession>A0A9Q5ZB64</accession>
<gene>
    <name evidence="1" type="ORF">VF08_17445</name>
</gene>
<evidence type="ECO:0000313" key="1">
    <source>
        <dbReference type="EMBL" id="PHK02829.1"/>
    </source>
</evidence>
<dbReference type="EMBL" id="LAHD01000047">
    <property type="protein sequence ID" value="PHK02829.1"/>
    <property type="molecule type" value="Genomic_DNA"/>
</dbReference>
<dbReference type="AlphaFoldDB" id="A0A9Q5ZB64"/>
<comment type="caution">
    <text evidence="1">The sequence shown here is derived from an EMBL/GenBank/DDBJ whole genome shotgun (WGS) entry which is preliminary data.</text>
</comment>
<sequence>MNIWILTTGNSDVILKNDKTWGSLYGEVRYEDEFYATDFASPPPLDPRDKSAGYTVPARVLGLVYEKHPDYYKRDLEFPLLDTYCKYFGDNNQPQKIIILLTDQSKIFDPDQILYEKCPYWQDTCTLRPLLEWYFKDKSQLEFLYLTPNNPDKKGIDNWNETLSLVEKTLPQLDNNELTTVYVSHQAGTPAISSAVQFVSLGRFKNVKFLVSNEYFDENENYKQKSESEAIESSNYWRGMQIQKAKQLIIKGLPAAAKEILIGIVDEQTIKQINQLVDLFNINNALIKGQEFEVKSAVERIVTALDLVEIFFKQENYIQGIAILNATQETFLKAAIISQTQKINDYPIKLSSLVDWDQTGLFVKSQTDIKKSTNLQNPLDVLRKLKFPNPDPSDFDFPNWEKYQNSRDRIFKLNNSKQFKWLCELRHDFKAWGILEWSCQYKRKTEDDLRNQLLHNLVGVYQQEVCDYLLGYNNNSINRFLGTIKQLSNDSGKTINVVYEAYRQDVKLPFLKALKLFGLWREQETNNKLESKLKEIADSLT</sequence>
<reference evidence="1 2" key="1">
    <citation type="submission" date="2015-02" db="EMBL/GenBank/DDBJ databases">
        <title>Nostoc linckia genome annotation.</title>
        <authorList>
            <person name="Zhou Z."/>
        </authorList>
    </citation>
    <scope>NUCLEOTIDE SEQUENCE [LARGE SCALE GENOMIC DNA]</scope>
    <source>
        <strain evidence="2">z8</strain>
    </source>
</reference>
<protein>
    <submittedName>
        <fullName evidence="1">Uncharacterized protein</fullName>
    </submittedName>
</protein>
<dbReference type="RefSeq" id="WP_099067962.1">
    <property type="nucleotide sequence ID" value="NZ_LAHD01000047.1"/>
</dbReference>